<feature type="region of interest" description="Disordered" evidence="1">
    <location>
        <begin position="1"/>
        <end position="23"/>
    </location>
</feature>
<comment type="caution">
    <text evidence="2">The sequence shown here is derived from an EMBL/GenBank/DDBJ whole genome shotgun (WGS) entry which is preliminary data.</text>
</comment>
<evidence type="ECO:0000313" key="3">
    <source>
        <dbReference type="Proteomes" id="UP000005801"/>
    </source>
</evidence>
<protein>
    <submittedName>
        <fullName evidence="2">Uncharacterized protein</fullName>
    </submittedName>
</protein>
<reference evidence="2 3" key="1">
    <citation type="submission" date="2007-06" db="EMBL/GenBank/DDBJ databases">
        <authorList>
            <person name="Shimkets L."/>
            <person name="Ferriera S."/>
            <person name="Johnson J."/>
            <person name="Kravitz S."/>
            <person name="Beeson K."/>
            <person name="Sutton G."/>
            <person name="Rogers Y.-H."/>
            <person name="Friedman R."/>
            <person name="Frazier M."/>
            <person name="Venter J.C."/>
        </authorList>
    </citation>
    <scope>NUCLEOTIDE SEQUENCE [LARGE SCALE GENOMIC DNA]</scope>
    <source>
        <strain evidence="2 3">SIR-1</strain>
    </source>
</reference>
<evidence type="ECO:0000256" key="1">
    <source>
        <dbReference type="SAM" id="MobiDB-lite"/>
    </source>
</evidence>
<accession>A6FYX7</accession>
<dbReference type="AlphaFoldDB" id="A6FYX7"/>
<gene>
    <name evidence="2" type="ORF">PPSIR1_29990</name>
</gene>
<feature type="region of interest" description="Disordered" evidence="1">
    <location>
        <begin position="210"/>
        <end position="245"/>
    </location>
</feature>
<keyword evidence="3" id="KW-1185">Reference proteome</keyword>
<name>A6FYX7_9BACT</name>
<dbReference type="Proteomes" id="UP000005801">
    <property type="component" value="Unassembled WGS sequence"/>
</dbReference>
<sequence>MPSIDELIAAERRGMTPPPSARARNREAIAAALARPSPAHAPTPGRARPSWKLWLLPVLLLSVGAPWALLRPASAPLPIPDAMADAMAEVGEIDATPEPKPAELAVATAAPQPQPQPPLAAPEQPTETDETPTDARPPKTKAKAKTKASAPETSFDDELELLVTAKAAIDAGELGKARKALQRHRARYPSGVFVDEAKAMRVVLACVSEKATASEREQARTQWRARHPNSPFAGRVDEACKAEGE</sequence>
<dbReference type="RefSeq" id="WP_006969676.1">
    <property type="nucleotide sequence ID" value="NZ_ABCS01000005.1"/>
</dbReference>
<dbReference type="STRING" id="391625.PPSIR1_29990"/>
<feature type="region of interest" description="Disordered" evidence="1">
    <location>
        <begin position="108"/>
        <end position="154"/>
    </location>
</feature>
<proteinExistence type="predicted"/>
<dbReference type="EMBL" id="ABCS01000005">
    <property type="protein sequence ID" value="EDM81132.1"/>
    <property type="molecule type" value="Genomic_DNA"/>
</dbReference>
<feature type="compositionally biased region" description="Basic and acidic residues" evidence="1">
    <location>
        <begin position="235"/>
        <end position="245"/>
    </location>
</feature>
<evidence type="ECO:0000313" key="2">
    <source>
        <dbReference type="EMBL" id="EDM81132.1"/>
    </source>
</evidence>
<organism evidence="2 3">
    <name type="scientific">Plesiocystis pacifica SIR-1</name>
    <dbReference type="NCBI Taxonomy" id="391625"/>
    <lineage>
        <taxon>Bacteria</taxon>
        <taxon>Pseudomonadati</taxon>
        <taxon>Myxococcota</taxon>
        <taxon>Polyangia</taxon>
        <taxon>Nannocystales</taxon>
        <taxon>Nannocystaceae</taxon>
        <taxon>Plesiocystis</taxon>
    </lineage>
</organism>